<evidence type="ECO:0000313" key="21">
    <source>
        <dbReference type="EMBL" id="KRG29966.1"/>
    </source>
</evidence>
<evidence type="ECO:0000256" key="11">
    <source>
        <dbReference type="ARBA" id="ARBA00022729"/>
    </source>
</evidence>
<dbReference type="AlphaFoldDB" id="A0A0Q9ZKY4"/>
<sequence length="280" mass="32550">MRNKYGVILILVFIFCYGEVFSQRLSREKINDTIENMPTFSIHKDNYFITGISTNKDLNSKSADAKYQISFKALITRNTLPLDTYLFLTYTQKAFWNIYEFSSPFRELNFNPGVGLGKPVYNKNDDLAGMAYLQLEHESNGRDSIYSRSWNSLSLSYHTAINKNLLISVKGWLPFKYKKDNPELIDYVGYGKISLTYNLIPEKLLVDLMLRKGIKNWNGTVRTRFLYKPFNSSNFQVMLEWYKGNAESLINFEENRSMIRAGFVLKSDELNFLKSLPDAI</sequence>
<evidence type="ECO:0000256" key="6">
    <source>
        <dbReference type="ARBA" id="ARBA00013179"/>
    </source>
</evidence>
<dbReference type="Pfam" id="PF02253">
    <property type="entry name" value="PLA1"/>
    <property type="match status" value="1"/>
</dbReference>
<reference evidence="21" key="1">
    <citation type="submission" date="2015-10" db="EMBL/GenBank/DDBJ databases">
        <title>Draft genome sequence of Salegentibacter mishustinae KCTC 12263.</title>
        <authorList>
            <person name="Lin W."/>
            <person name="Zheng Q."/>
        </authorList>
    </citation>
    <scope>NUCLEOTIDE SEQUENCE [LARGE SCALE GENOMIC DNA]</scope>
    <source>
        <strain evidence="21">KCTC 12263</strain>
    </source>
</reference>
<evidence type="ECO:0000256" key="3">
    <source>
        <dbReference type="ARBA" id="ARBA00004571"/>
    </source>
</evidence>
<comment type="caution">
    <text evidence="21">The sequence shown here is derived from an EMBL/GenBank/DDBJ whole genome shotgun (WGS) entry which is preliminary data.</text>
</comment>
<protein>
    <recommendedName>
        <fullName evidence="18">Phosphatidylcholine 1-acylhydrolase</fullName>
        <ecNumber evidence="6">3.1.1.32</ecNumber>
        <ecNumber evidence="7">3.1.1.4</ecNumber>
    </recommendedName>
</protein>
<keyword evidence="11" id="KW-0732">Signal</keyword>
<dbReference type="PANTHER" id="PTHR40457:SF1">
    <property type="entry name" value="PHOSPHOLIPASE A1"/>
    <property type="match status" value="1"/>
</dbReference>
<keyword evidence="14" id="KW-0442">Lipid degradation</keyword>
<evidence type="ECO:0000256" key="20">
    <source>
        <dbReference type="PIRSR" id="PIRSR603187-2"/>
    </source>
</evidence>
<dbReference type="RefSeq" id="WP_057480990.1">
    <property type="nucleotide sequence ID" value="NZ_BMWR01000008.1"/>
</dbReference>
<evidence type="ECO:0000256" key="13">
    <source>
        <dbReference type="ARBA" id="ARBA00022837"/>
    </source>
</evidence>
<evidence type="ECO:0000256" key="4">
    <source>
        <dbReference type="ARBA" id="ARBA00010525"/>
    </source>
</evidence>
<dbReference type="SUPFAM" id="SSF56931">
    <property type="entry name" value="Outer membrane phospholipase A (OMPLA)"/>
    <property type="match status" value="1"/>
</dbReference>
<dbReference type="EC" id="3.1.1.4" evidence="7"/>
<evidence type="ECO:0000313" key="22">
    <source>
        <dbReference type="Proteomes" id="UP000051643"/>
    </source>
</evidence>
<accession>A0A0Q9ZKY4</accession>
<feature type="binding site" description="in dimeric form" evidence="20">
    <location>
        <position position="102"/>
    </location>
    <ligand>
        <name>Ca(2+)</name>
        <dbReference type="ChEBI" id="CHEBI:29108"/>
        <label>1</label>
    </ligand>
</feature>
<dbReference type="GO" id="GO:0009279">
    <property type="term" value="C:cell outer membrane"/>
    <property type="evidence" value="ECO:0007669"/>
    <property type="project" value="UniProtKB-SubCell"/>
</dbReference>
<organism evidence="21 22">
    <name type="scientific">Salegentibacter mishustinae</name>
    <dbReference type="NCBI Taxonomy" id="270918"/>
    <lineage>
        <taxon>Bacteria</taxon>
        <taxon>Pseudomonadati</taxon>
        <taxon>Bacteroidota</taxon>
        <taxon>Flavobacteriia</taxon>
        <taxon>Flavobacteriales</taxon>
        <taxon>Flavobacteriaceae</taxon>
        <taxon>Salegentibacter</taxon>
    </lineage>
</organism>
<keyword evidence="8" id="KW-1134">Transmembrane beta strand</keyword>
<dbReference type="GO" id="GO:0046872">
    <property type="term" value="F:metal ion binding"/>
    <property type="evidence" value="ECO:0007669"/>
    <property type="project" value="UniProtKB-KW"/>
</dbReference>
<evidence type="ECO:0000256" key="14">
    <source>
        <dbReference type="ARBA" id="ARBA00022963"/>
    </source>
</evidence>
<keyword evidence="15" id="KW-0443">Lipid metabolism</keyword>
<dbReference type="GO" id="GO:0016042">
    <property type="term" value="P:lipid catabolic process"/>
    <property type="evidence" value="ECO:0007669"/>
    <property type="project" value="UniProtKB-KW"/>
</dbReference>
<evidence type="ECO:0000256" key="10">
    <source>
        <dbReference type="ARBA" id="ARBA00022723"/>
    </source>
</evidence>
<evidence type="ECO:0000256" key="16">
    <source>
        <dbReference type="ARBA" id="ARBA00023136"/>
    </source>
</evidence>
<dbReference type="EC" id="3.1.1.32" evidence="6"/>
<comment type="subunit">
    <text evidence="5">Homodimer; dimerization is reversible, and the dimeric form is the active one.</text>
</comment>
<evidence type="ECO:0000256" key="18">
    <source>
        <dbReference type="ARBA" id="ARBA00032375"/>
    </source>
</evidence>
<keyword evidence="16" id="KW-0472">Membrane</keyword>
<evidence type="ECO:0000256" key="12">
    <source>
        <dbReference type="ARBA" id="ARBA00022801"/>
    </source>
</evidence>
<keyword evidence="13 20" id="KW-0106">Calcium</keyword>
<dbReference type="Gene3D" id="2.40.230.10">
    <property type="entry name" value="Phospholipase A1"/>
    <property type="match status" value="1"/>
</dbReference>
<evidence type="ECO:0000256" key="1">
    <source>
        <dbReference type="ARBA" id="ARBA00000111"/>
    </source>
</evidence>
<feature type="binding site" description="in dimeric form" evidence="20">
    <location>
        <position position="180"/>
    </location>
    <ligand>
        <name>Ca(2+)</name>
        <dbReference type="ChEBI" id="CHEBI:29108"/>
        <label>1</label>
    </ligand>
</feature>
<evidence type="ECO:0000256" key="8">
    <source>
        <dbReference type="ARBA" id="ARBA00022452"/>
    </source>
</evidence>
<proteinExistence type="inferred from homology"/>
<keyword evidence="12" id="KW-0378">Hydrolase</keyword>
<evidence type="ECO:0000256" key="2">
    <source>
        <dbReference type="ARBA" id="ARBA00001604"/>
    </source>
</evidence>
<keyword evidence="22" id="KW-1185">Reference proteome</keyword>
<keyword evidence="9" id="KW-0812">Transmembrane</keyword>
<feature type="binding site" description="in dimeric form" evidence="20">
    <location>
        <position position="142"/>
    </location>
    <ligand>
        <name>Ca(2+)</name>
        <dbReference type="ChEBI" id="CHEBI:29108"/>
        <label>1</label>
    </ligand>
</feature>
<evidence type="ECO:0000256" key="9">
    <source>
        <dbReference type="ARBA" id="ARBA00022692"/>
    </source>
</evidence>
<feature type="binding site" description="in dimeric form" evidence="20">
    <location>
        <position position="147"/>
    </location>
    <ligand>
        <name>Ca(2+)</name>
        <dbReference type="ChEBI" id="CHEBI:29108"/>
        <label>1</label>
    </ligand>
</feature>
<dbReference type="EMBL" id="LKTP01000003">
    <property type="protein sequence ID" value="KRG29966.1"/>
    <property type="molecule type" value="Genomic_DNA"/>
</dbReference>
<evidence type="ECO:0000256" key="5">
    <source>
        <dbReference type="ARBA" id="ARBA00011702"/>
    </source>
</evidence>
<name>A0A0Q9ZKY4_9FLAO</name>
<dbReference type="OrthoDB" id="188433at2"/>
<evidence type="ECO:0000256" key="15">
    <source>
        <dbReference type="ARBA" id="ARBA00023098"/>
    </source>
</evidence>
<feature type="active site" description="Nucleophile" evidence="19">
    <location>
        <position position="139"/>
    </location>
</feature>
<dbReference type="PANTHER" id="PTHR40457">
    <property type="entry name" value="PHOSPHOLIPASE A1"/>
    <property type="match status" value="1"/>
</dbReference>
<gene>
    <name evidence="21" type="ORF">APR42_14445</name>
</gene>
<dbReference type="GO" id="GO:0004623">
    <property type="term" value="F:phospholipase A2 activity"/>
    <property type="evidence" value="ECO:0007669"/>
    <property type="project" value="UniProtKB-EC"/>
</dbReference>
<comment type="catalytic activity">
    <reaction evidence="2">
        <text>a 1,2-diacyl-sn-glycero-3-phosphocholine + H2O = a 1-acyl-sn-glycero-3-phosphocholine + a fatty acid + H(+)</text>
        <dbReference type="Rhea" id="RHEA:15801"/>
        <dbReference type="ChEBI" id="CHEBI:15377"/>
        <dbReference type="ChEBI" id="CHEBI:15378"/>
        <dbReference type="ChEBI" id="CHEBI:28868"/>
        <dbReference type="ChEBI" id="CHEBI:57643"/>
        <dbReference type="ChEBI" id="CHEBI:58168"/>
        <dbReference type="EC" id="3.1.1.4"/>
    </reaction>
</comment>
<evidence type="ECO:0000256" key="19">
    <source>
        <dbReference type="PIRSR" id="PIRSR603187-1"/>
    </source>
</evidence>
<comment type="similarity">
    <text evidence="4">Belongs to the phospholipase A1 family.</text>
</comment>
<dbReference type="InterPro" id="IPR003187">
    <property type="entry name" value="PLipase_A1"/>
</dbReference>
<keyword evidence="10 20" id="KW-0479">Metal-binding</keyword>
<feature type="active site" description="Proton acceptor" evidence="19">
    <location>
        <position position="137"/>
    </location>
</feature>
<dbReference type="STRING" id="270918.APR42_14445"/>
<comment type="catalytic activity">
    <reaction evidence="1">
        <text>a 1,2-diacyl-sn-glycero-3-phosphocholine + H2O = a 2-acyl-sn-glycero-3-phosphocholine + a fatty acid + H(+)</text>
        <dbReference type="Rhea" id="RHEA:18689"/>
        <dbReference type="ChEBI" id="CHEBI:15377"/>
        <dbReference type="ChEBI" id="CHEBI:15378"/>
        <dbReference type="ChEBI" id="CHEBI:28868"/>
        <dbReference type="ChEBI" id="CHEBI:57643"/>
        <dbReference type="ChEBI" id="CHEBI:57875"/>
        <dbReference type="EC" id="3.1.1.32"/>
    </reaction>
</comment>
<dbReference type="GO" id="GO:0008970">
    <property type="term" value="F:phospholipase A1 activity"/>
    <property type="evidence" value="ECO:0007669"/>
    <property type="project" value="UniProtKB-EC"/>
</dbReference>
<comment type="cofactor">
    <cofactor evidence="20">
        <name>Ca(2+)</name>
        <dbReference type="ChEBI" id="CHEBI:29108"/>
    </cofactor>
    <text evidence="20">Binds 1 Ca(2+) ion per monomer.</text>
</comment>
<evidence type="ECO:0000256" key="17">
    <source>
        <dbReference type="ARBA" id="ARBA00023237"/>
    </source>
</evidence>
<evidence type="ECO:0000256" key="7">
    <source>
        <dbReference type="ARBA" id="ARBA00013278"/>
    </source>
</evidence>
<dbReference type="Proteomes" id="UP000051643">
    <property type="component" value="Unassembled WGS sequence"/>
</dbReference>
<dbReference type="InterPro" id="IPR036541">
    <property type="entry name" value="PLipase_A1_sf"/>
</dbReference>
<comment type="subcellular location">
    <subcellularLocation>
        <location evidence="3">Cell outer membrane</location>
        <topology evidence="3">Multi-pass membrane protein</topology>
    </subcellularLocation>
</comment>
<dbReference type="PRINTS" id="PR01486">
    <property type="entry name" value="PHPHLIPASEA1"/>
</dbReference>
<keyword evidence="17" id="KW-0998">Cell outer membrane</keyword>